<dbReference type="PIRSF" id="PIRSF037799">
    <property type="entry name" value="Tautomer_YdcE_prd"/>
    <property type="match status" value="1"/>
</dbReference>
<name>A0ABU0BV66_9HYPH</name>
<dbReference type="InterPro" id="IPR014347">
    <property type="entry name" value="Tautomerase/MIF_sf"/>
</dbReference>
<dbReference type="EMBL" id="JAUSVF010000001">
    <property type="protein sequence ID" value="MDQ0321576.1"/>
    <property type="molecule type" value="Genomic_DNA"/>
</dbReference>
<dbReference type="RefSeq" id="WP_307232293.1">
    <property type="nucleotide sequence ID" value="NZ_JAUSVF010000001.1"/>
</dbReference>
<gene>
    <name evidence="4" type="ORF">QO002_003714</name>
</gene>
<evidence type="ECO:0000256" key="1">
    <source>
        <dbReference type="ARBA" id="ARBA00006723"/>
    </source>
</evidence>
<evidence type="ECO:0000313" key="4">
    <source>
        <dbReference type="EMBL" id="MDQ0321576.1"/>
    </source>
</evidence>
<dbReference type="SUPFAM" id="SSF55331">
    <property type="entry name" value="Tautomerase/MIF"/>
    <property type="match status" value="1"/>
</dbReference>
<dbReference type="EC" id="5.3.2.6" evidence="4"/>
<organism evidence="4 5">
    <name type="scientific">Pararhizobium capsulatum DSM 1112</name>
    <dbReference type="NCBI Taxonomy" id="1121113"/>
    <lineage>
        <taxon>Bacteria</taxon>
        <taxon>Pseudomonadati</taxon>
        <taxon>Pseudomonadota</taxon>
        <taxon>Alphaproteobacteria</taxon>
        <taxon>Hyphomicrobiales</taxon>
        <taxon>Rhizobiaceae</taxon>
        <taxon>Rhizobium/Agrobacterium group</taxon>
        <taxon>Pararhizobium</taxon>
    </lineage>
</organism>
<evidence type="ECO:0000256" key="2">
    <source>
        <dbReference type="ARBA" id="ARBA00023235"/>
    </source>
</evidence>
<keyword evidence="2 4" id="KW-0413">Isomerase</keyword>
<reference evidence="4 5" key="1">
    <citation type="submission" date="2023-07" db="EMBL/GenBank/DDBJ databases">
        <title>Genomic Encyclopedia of Type Strains, Phase IV (KMG-IV): sequencing the most valuable type-strain genomes for metagenomic binning, comparative biology and taxonomic classification.</title>
        <authorList>
            <person name="Goeker M."/>
        </authorList>
    </citation>
    <scope>NUCLEOTIDE SEQUENCE [LARGE SCALE GENOMIC DNA]</scope>
    <source>
        <strain evidence="4 5">DSM 1112</strain>
    </source>
</reference>
<keyword evidence="5" id="KW-1185">Reference proteome</keyword>
<evidence type="ECO:0000313" key="5">
    <source>
        <dbReference type="Proteomes" id="UP001230207"/>
    </source>
</evidence>
<comment type="caution">
    <text evidence="4">The sequence shown here is derived from an EMBL/GenBank/DDBJ whole genome shotgun (WGS) entry which is preliminary data.</text>
</comment>
<sequence length="77" mass="8484">MPHVSIKMIEGRTEEQKQALAAVVTQTLIATLGCSDASVSVVIEDFADKDWTDAVYIPDIQGHAETIYKKPGYDPFE</sequence>
<dbReference type="InterPro" id="IPR004370">
    <property type="entry name" value="4-OT-like_dom"/>
</dbReference>
<dbReference type="InterPro" id="IPR017284">
    <property type="entry name" value="Tautomerase_PptA"/>
</dbReference>
<evidence type="ECO:0000259" key="3">
    <source>
        <dbReference type="Pfam" id="PF01361"/>
    </source>
</evidence>
<comment type="similarity">
    <text evidence="1">Belongs to the 4-oxalocrotonate tautomerase family.</text>
</comment>
<dbReference type="PANTHER" id="PTHR35530:SF1">
    <property type="entry name" value="2-HYDROXYMUCONATE TAUTOMERASE"/>
    <property type="match status" value="1"/>
</dbReference>
<accession>A0ABU0BV66</accession>
<dbReference type="PANTHER" id="PTHR35530">
    <property type="entry name" value="TAUTOMERASE-RELATED"/>
    <property type="match status" value="1"/>
</dbReference>
<dbReference type="Gene3D" id="3.30.429.10">
    <property type="entry name" value="Macrophage Migration Inhibitory Factor"/>
    <property type="match status" value="1"/>
</dbReference>
<dbReference type="GO" id="GO:0016853">
    <property type="term" value="F:isomerase activity"/>
    <property type="evidence" value="ECO:0007669"/>
    <property type="project" value="UniProtKB-KW"/>
</dbReference>
<proteinExistence type="inferred from homology"/>
<dbReference type="PROSITE" id="PS51257">
    <property type="entry name" value="PROKAR_LIPOPROTEIN"/>
    <property type="match status" value="1"/>
</dbReference>
<dbReference type="Proteomes" id="UP001230207">
    <property type="component" value="Unassembled WGS sequence"/>
</dbReference>
<feature type="domain" description="4-oxalocrotonate tautomerase-like" evidence="3">
    <location>
        <begin position="2"/>
        <end position="51"/>
    </location>
</feature>
<protein>
    <submittedName>
        <fullName evidence="4">4-oxalocrotonate tautomerase</fullName>
        <ecNumber evidence="4">5.3.2.6</ecNumber>
    </submittedName>
</protein>
<dbReference type="Pfam" id="PF01361">
    <property type="entry name" value="Tautomerase"/>
    <property type="match status" value="1"/>
</dbReference>